<evidence type="ECO:0000313" key="3">
    <source>
        <dbReference type="Proteomes" id="UP000035763"/>
    </source>
</evidence>
<dbReference type="Proteomes" id="UP000035763">
    <property type="component" value="Unassembled WGS sequence"/>
</dbReference>
<sequence length="71" mass="8106">MTVVGQQSGELQSIAEQIKSHAEQTRSTFTDESRPQFDHRVIETMRTELRNLSTQVSELSTELESSLRLLN</sequence>
<keyword evidence="3" id="KW-1185">Reference proteome</keyword>
<dbReference type="STRING" id="1193182.BN11_2230009"/>
<dbReference type="EMBL" id="CAJA01000139">
    <property type="protein sequence ID" value="CCH73004.1"/>
    <property type="molecule type" value="Genomic_DNA"/>
</dbReference>
<organism evidence="2 3">
    <name type="scientific">Nostocoides australiense Ben110</name>
    <dbReference type="NCBI Taxonomy" id="1193182"/>
    <lineage>
        <taxon>Bacteria</taxon>
        <taxon>Bacillati</taxon>
        <taxon>Actinomycetota</taxon>
        <taxon>Actinomycetes</taxon>
        <taxon>Micrococcales</taxon>
        <taxon>Intrasporangiaceae</taxon>
        <taxon>Nostocoides</taxon>
    </lineage>
</organism>
<gene>
    <name evidence="2" type="ORF">BN11_2230009</name>
</gene>
<evidence type="ECO:0000256" key="1">
    <source>
        <dbReference type="SAM" id="MobiDB-lite"/>
    </source>
</evidence>
<feature type="region of interest" description="Disordered" evidence="1">
    <location>
        <begin position="18"/>
        <end position="37"/>
    </location>
</feature>
<proteinExistence type="predicted"/>
<protein>
    <submittedName>
        <fullName evidence="2">Uncharacterized protein</fullName>
    </submittedName>
</protein>
<dbReference type="RefSeq" id="WP_048698468.1">
    <property type="nucleotide sequence ID" value="NZ_HG764815.1"/>
</dbReference>
<comment type="caution">
    <text evidence="2">The sequence shown here is derived from an EMBL/GenBank/DDBJ whole genome shotgun (WGS) entry which is preliminary data.</text>
</comment>
<evidence type="ECO:0000313" key="2">
    <source>
        <dbReference type="EMBL" id="CCH73004.1"/>
    </source>
</evidence>
<reference evidence="2 3" key="1">
    <citation type="journal article" date="2013" name="ISME J.">
        <title>A metabolic model for members of the genus Tetrasphaera involved in enhanced biological phosphorus removal.</title>
        <authorList>
            <person name="Kristiansen R."/>
            <person name="Nguyen H.T.T."/>
            <person name="Saunders A.M."/>
            <person name="Nielsen J.L."/>
            <person name="Wimmer R."/>
            <person name="Le V.Q."/>
            <person name="McIlroy S.J."/>
            <person name="Petrovski S."/>
            <person name="Seviour R.J."/>
            <person name="Calteau A."/>
            <person name="Nielsen K.L."/>
            <person name="Nielsen P.H."/>
        </authorList>
    </citation>
    <scope>NUCLEOTIDE SEQUENCE [LARGE SCALE GENOMIC DNA]</scope>
    <source>
        <strain evidence="2 3">Ben110</strain>
    </source>
</reference>
<accession>W6K3B4</accession>
<name>W6K3B4_9MICO</name>
<dbReference type="AlphaFoldDB" id="W6K3B4"/>